<dbReference type="PANTHER" id="PTHR42917:SF2">
    <property type="entry name" value="2,4-DIENOYL-COA REDUCTASE [(2E)-ENOYL-COA-PRODUCING]"/>
    <property type="match status" value="1"/>
</dbReference>
<evidence type="ECO:0000256" key="1">
    <source>
        <dbReference type="ARBA" id="ARBA00001917"/>
    </source>
</evidence>
<dbReference type="GO" id="GO:0046872">
    <property type="term" value="F:metal ion binding"/>
    <property type="evidence" value="ECO:0007669"/>
    <property type="project" value="UniProtKB-KW"/>
</dbReference>
<keyword evidence="6" id="KW-0479">Metal-binding</keyword>
<dbReference type="SUPFAM" id="SSF51905">
    <property type="entry name" value="FAD/NAD(P)-binding domain"/>
    <property type="match status" value="1"/>
</dbReference>
<evidence type="ECO:0000256" key="2">
    <source>
        <dbReference type="ARBA" id="ARBA00001966"/>
    </source>
</evidence>
<accession>A0AAJ2QYE3</accession>
<dbReference type="InterPro" id="IPR001155">
    <property type="entry name" value="OxRdtase_FMN_N"/>
</dbReference>
<dbReference type="GO" id="GO:0008670">
    <property type="term" value="F:2,4-dienoyl-CoA reductase (NADPH) activity"/>
    <property type="evidence" value="ECO:0007669"/>
    <property type="project" value="UniProtKB-EC"/>
</dbReference>
<dbReference type="Gene3D" id="3.50.50.60">
    <property type="entry name" value="FAD/NAD(P)-binding domain"/>
    <property type="match status" value="1"/>
</dbReference>
<keyword evidence="7 12" id="KW-0560">Oxidoreductase</keyword>
<reference evidence="12" key="1">
    <citation type="submission" date="2023-11" db="EMBL/GenBank/DDBJ databases">
        <title>Identification and selenium tolerance of Delftia acidovorans R3-25.</title>
        <authorList>
            <person name="Zhang S."/>
            <person name="Liu Y."/>
            <person name="Guo Y."/>
        </authorList>
    </citation>
    <scope>NUCLEOTIDE SEQUENCE</scope>
    <source>
        <strain evidence="12">R3-25</strain>
    </source>
</reference>
<dbReference type="InterPro" id="IPR036188">
    <property type="entry name" value="FAD/NAD-bd_sf"/>
</dbReference>
<evidence type="ECO:0000256" key="7">
    <source>
        <dbReference type="ARBA" id="ARBA00023002"/>
    </source>
</evidence>
<dbReference type="GO" id="GO:0010181">
    <property type="term" value="F:FMN binding"/>
    <property type="evidence" value="ECO:0007669"/>
    <property type="project" value="InterPro"/>
</dbReference>
<dbReference type="Gene3D" id="3.40.50.720">
    <property type="entry name" value="NAD(P)-binding Rossmann-like Domain"/>
    <property type="match status" value="1"/>
</dbReference>
<protein>
    <submittedName>
        <fullName evidence="12">NADPH-dependent 2,4-dienoyl-CoA reductase</fullName>
        <ecNumber evidence="12">1.3.1.34</ecNumber>
    </submittedName>
</protein>
<dbReference type="AlphaFoldDB" id="A0AAJ2QYE3"/>
<evidence type="ECO:0000313" key="13">
    <source>
        <dbReference type="Proteomes" id="UP001287445"/>
    </source>
</evidence>
<evidence type="ECO:0000256" key="5">
    <source>
        <dbReference type="ARBA" id="ARBA00022643"/>
    </source>
</evidence>
<dbReference type="CDD" id="cd02930">
    <property type="entry name" value="DCR_FMN"/>
    <property type="match status" value="1"/>
</dbReference>
<gene>
    <name evidence="12" type="ORF">SGN30_13030</name>
</gene>
<dbReference type="Pfam" id="PF07992">
    <property type="entry name" value="Pyr_redox_2"/>
    <property type="match status" value="1"/>
</dbReference>
<comment type="cofactor">
    <cofactor evidence="1">
        <name>FMN</name>
        <dbReference type="ChEBI" id="CHEBI:58210"/>
    </cofactor>
</comment>
<dbReference type="InterPro" id="IPR051793">
    <property type="entry name" value="NADH:flavin_oxidoreductase"/>
</dbReference>
<dbReference type="GO" id="GO:0051536">
    <property type="term" value="F:iron-sulfur cluster binding"/>
    <property type="evidence" value="ECO:0007669"/>
    <property type="project" value="UniProtKB-KW"/>
</dbReference>
<dbReference type="FunFam" id="3.50.50.60:FF:000113">
    <property type="entry name" value="NADPH-dependent 2,4-dienoyl-CoA reductase"/>
    <property type="match status" value="1"/>
</dbReference>
<evidence type="ECO:0000256" key="9">
    <source>
        <dbReference type="ARBA" id="ARBA00023014"/>
    </source>
</evidence>
<proteinExistence type="inferred from homology"/>
<dbReference type="FunFam" id="3.20.20.70:FF:000082">
    <property type="entry name" value="NADPH-dependent 2,4-dienoyl-CoA reductase"/>
    <property type="match status" value="1"/>
</dbReference>
<dbReference type="Pfam" id="PF00724">
    <property type="entry name" value="Oxidored_FMN"/>
    <property type="match status" value="1"/>
</dbReference>
<keyword evidence="8" id="KW-0408">Iron</keyword>
<dbReference type="Gene3D" id="3.20.20.70">
    <property type="entry name" value="Aldolase class I"/>
    <property type="match status" value="1"/>
</dbReference>
<evidence type="ECO:0000256" key="4">
    <source>
        <dbReference type="ARBA" id="ARBA00022630"/>
    </source>
</evidence>
<evidence type="ECO:0000256" key="6">
    <source>
        <dbReference type="ARBA" id="ARBA00022723"/>
    </source>
</evidence>
<comment type="similarity">
    <text evidence="3">In the N-terminal section; belongs to the NADH:flavin oxidoreductase/NADH oxidase family.</text>
</comment>
<dbReference type="PRINTS" id="PR00368">
    <property type="entry name" value="FADPNR"/>
</dbReference>
<dbReference type="SUPFAM" id="SSF51395">
    <property type="entry name" value="FMN-linked oxidoreductases"/>
    <property type="match status" value="1"/>
</dbReference>
<dbReference type="Proteomes" id="UP001287445">
    <property type="component" value="Unassembled WGS sequence"/>
</dbReference>
<dbReference type="PANTHER" id="PTHR42917">
    <property type="entry name" value="2,4-DIENOYL-COA REDUCTASE"/>
    <property type="match status" value="1"/>
</dbReference>
<dbReference type="InterPro" id="IPR023753">
    <property type="entry name" value="FAD/NAD-binding_dom"/>
</dbReference>
<evidence type="ECO:0000259" key="10">
    <source>
        <dbReference type="Pfam" id="PF00724"/>
    </source>
</evidence>
<evidence type="ECO:0000256" key="8">
    <source>
        <dbReference type="ARBA" id="ARBA00023004"/>
    </source>
</evidence>
<comment type="caution">
    <text evidence="12">The sequence shown here is derived from an EMBL/GenBank/DDBJ whole genome shotgun (WGS) entry which is preliminary data.</text>
</comment>
<organism evidence="12 13">
    <name type="scientific">Delftia acidovorans</name>
    <name type="common">Pseudomonas acidovorans</name>
    <name type="synonym">Comamonas acidovorans</name>
    <dbReference type="NCBI Taxonomy" id="80866"/>
    <lineage>
        <taxon>Bacteria</taxon>
        <taxon>Pseudomonadati</taxon>
        <taxon>Pseudomonadota</taxon>
        <taxon>Betaproteobacteria</taxon>
        <taxon>Burkholderiales</taxon>
        <taxon>Comamonadaceae</taxon>
        <taxon>Delftia</taxon>
    </lineage>
</organism>
<dbReference type="InterPro" id="IPR013785">
    <property type="entry name" value="Aldolase_TIM"/>
</dbReference>
<dbReference type="PRINTS" id="PR00469">
    <property type="entry name" value="PNDRDTASEII"/>
</dbReference>
<dbReference type="GO" id="GO:0033543">
    <property type="term" value="P:fatty acid beta-oxidation, unsaturated, even number, reductase/isomerase pathway"/>
    <property type="evidence" value="ECO:0007669"/>
    <property type="project" value="TreeGrafter"/>
</dbReference>
<dbReference type="EMBL" id="JAWWMZ010000004">
    <property type="protein sequence ID" value="MDX4954336.1"/>
    <property type="molecule type" value="Genomic_DNA"/>
</dbReference>
<dbReference type="RefSeq" id="WP_319073682.1">
    <property type="nucleotide sequence ID" value="NZ_JAWWMZ010000004.1"/>
</dbReference>
<keyword evidence="9" id="KW-0411">Iron-sulfur</keyword>
<evidence type="ECO:0000313" key="12">
    <source>
        <dbReference type="EMBL" id="MDX4954336.1"/>
    </source>
</evidence>
<comment type="cofactor">
    <cofactor evidence="2">
        <name>[4Fe-4S] cluster</name>
        <dbReference type="ChEBI" id="CHEBI:49883"/>
    </cofactor>
</comment>
<keyword evidence="5" id="KW-0288">FMN</keyword>
<feature type="domain" description="FAD/NAD(P)-binding" evidence="11">
    <location>
        <begin position="377"/>
        <end position="646"/>
    </location>
</feature>
<sequence>MTHYPHLNAELDLGFTTLRNRVLMGSMHVGLEEAPNGFERMAAFYAERARGEVGLIVTGGIAPNERGRPMKGGAMMVNEHEADQHRIVTQAVHAEGGKIAMQILHFGRYAYQPGLVAPSALQAPINPFVPHALTGDEVEQTIEDFVRCAALARHAGYDGVEIMGSEGYLINEFIAARTNHRDDEWGGSYAGRMRFAVEIVRRTRQRVGRDFIIIYRLSMLDLVEGGSTLEEVIALAQAIEAAGATLLNTGIGWHEARIPTIATKVPRAAYAWVTQRVMGQVGIPLITSNRINTPEVAERLLAEGYADMVSMARPLLADGDFVRKARQGRADEINTCIACNQACLDHTFGGKITSCLVNPRACHETELVIALAPAAKRIAVVGAGPAGLSFAVTAAQRGHAVTLFDAASEIGGQFNIAKKVPGKEEFHETLRYFRRQLELGGVDLRLGHRVDAAQLIEGGYDEIVLATGIRPRVPAIDGVDHPKVLGYLDVLQGDRPVGERVAIIGAGGIGFDVAEYLTHAGDSGAVAPRKFYAEWGIDTDYAQAGGLAQPQAEPSPRRVHLLQRKSTKVGDQLGKTTGWIHRTSLKARSVAMGSGVAYERIDDAGLHITVDGQPQLLEVDNVVLCAGQEPQRELHAALSAAGCSVHLIGGADVAAELDAKRAIVQGTTLAASL</sequence>
<dbReference type="SUPFAM" id="SSF51971">
    <property type="entry name" value="Nucleotide-binding domain"/>
    <property type="match status" value="1"/>
</dbReference>
<keyword evidence="4" id="KW-0285">Flavoprotein</keyword>
<name>A0AAJ2QYE3_DELAC</name>
<dbReference type="EC" id="1.3.1.34" evidence="12"/>
<evidence type="ECO:0000259" key="11">
    <source>
        <dbReference type="Pfam" id="PF07992"/>
    </source>
</evidence>
<feature type="domain" description="NADH:flavin oxidoreductase/NADH oxidase N-terminal" evidence="10">
    <location>
        <begin position="11"/>
        <end position="332"/>
    </location>
</feature>
<evidence type="ECO:0000256" key="3">
    <source>
        <dbReference type="ARBA" id="ARBA00011048"/>
    </source>
</evidence>